<dbReference type="AlphaFoldDB" id="A0A8H6HQT1"/>
<protein>
    <submittedName>
        <fullName evidence="3">Cullin repeat-like-containing domain protein</fullName>
    </submittedName>
</protein>
<name>A0A8H6HQT1_9AGAR</name>
<dbReference type="InterPro" id="IPR001373">
    <property type="entry name" value="Cullin_N"/>
</dbReference>
<reference evidence="3 4" key="1">
    <citation type="submission" date="2020-07" db="EMBL/GenBank/DDBJ databases">
        <title>Comparative genomics of pyrophilous fungi reveals a link between fire events and developmental genes.</title>
        <authorList>
            <consortium name="DOE Joint Genome Institute"/>
            <person name="Steindorff A.S."/>
            <person name="Carver A."/>
            <person name="Calhoun S."/>
            <person name="Stillman K."/>
            <person name="Liu H."/>
            <person name="Lipzen A."/>
            <person name="Pangilinan J."/>
            <person name="Labutti K."/>
            <person name="Bruns T.D."/>
            <person name="Grigoriev I.V."/>
        </authorList>
    </citation>
    <scope>NUCLEOTIDE SEQUENCE [LARGE SCALE GENOMIC DNA]</scope>
    <source>
        <strain evidence="3 4">CBS 144469</strain>
    </source>
</reference>
<feature type="domain" description="Cullin N-terminal" evidence="2">
    <location>
        <begin position="66"/>
        <end position="181"/>
    </location>
</feature>
<dbReference type="Gene3D" id="1.20.1310.10">
    <property type="entry name" value="Cullin Repeats"/>
    <property type="match status" value="1"/>
</dbReference>
<dbReference type="InterPro" id="IPR016159">
    <property type="entry name" value="Cullin_repeat-like_dom_sf"/>
</dbReference>
<dbReference type="EMBL" id="JACGCI010000058">
    <property type="protein sequence ID" value="KAF6750203.1"/>
    <property type="molecule type" value="Genomic_DNA"/>
</dbReference>
<comment type="caution">
    <text evidence="3">The sequence shown here is derived from an EMBL/GenBank/DDBJ whole genome shotgun (WGS) entry which is preliminary data.</text>
</comment>
<dbReference type="Proteomes" id="UP000521943">
    <property type="component" value="Unassembled WGS sequence"/>
</dbReference>
<evidence type="ECO:0000259" key="2">
    <source>
        <dbReference type="Pfam" id="PF00888"/>
    </source>
</evidence>
<dbReference type="Pfam" id="PF00888">
    <property type="entry name" value="Cullin"/>
    <property type="match status" value="1"/>
</dbReference>
<dbReference type="SUPFAM" id="SSF74788">
    <property type="entry name" value="Cullin repeat-like"/>
    <property type="match status" value="1"/>
</dbReference>
<accession>A0A8H6HQT1</accession>
<evidence type="ECO:0000256" key="1">
    <source>
        <dbReference type="ARBA" id="ARBA00006019"/>
    </source>
</evidence>
<gene>
    <name evidence="3" type="ORF">DFP72DRAFT_851891</name>
</gene>
<organism evidence="3 4">
    <name type="scientific">Ephemerocybe angulata</name>
    <dbReference type="NCBI Taxonomy" id="980116"/>
    <lineage>
        <taxon>Eukaryota</taxon>
        <taxon>Fungi</taxon>
        <taxon>Dikarya</taxon>
        <taxon>Basidiomycota</taxon>
        <taxon>Agaricomycotina</taxon>
        <taxon>Agaricomycetes</taxon>
        <taxon>Agaricomycetidae</taxon>
        <taxon>Agaricales</taxon>
        <taxon>Agaricineae</taxon>
        <taxon>Psathyrellaceae</taxon>
        <taxon>Ephemerocybe</taxon>
    </lineage>
</organism>
<comment type="similarity">
    <text evidence="1">Belongs to the cullin family.</text>
</comment>
<evidence type="ECO:0000313" key="3">
    <source>
        <dbReference type="EMBL" id="KAF6750203.1"/>
    </source>
</evidence>
<dbReference type="OrthoDB" id="10004225at2759"/>
<evidence type="ECO:0000313" key="4">
    <source>
        <dbReference type="Proteomes" id="UP000521943"/>
    </source>
</evidence>
<proteinExistence type="inferred from homology"/>
<sequence>MPPETSRVTEELWAYLRPGVDYVMTVSMELPNATYIGIYTTLSNVWQLCTPRMANEVRALATGRAARYSRGAQYLNCLFAYLNRDWVTREQSEGNTTVYPVHQLALLHWKKDMVLRIQNGRAEKLSSIVMRVISDDDRGFKGRDRIKVLRGVTDSFLALDLAEDEPFRLCMTDYTRRFKPPSL</sequence>
<keyword evidence="4" id="KW-1185">Reference proteome</keyword>